<accession>A0A0F9GEC2</accession>
<comment type="caution">
    <text evidence="1">The sequence shown here is derived from an EMBL/GenBank/DDBJ whole genome shotgun (WGS) entry which is preliminary data.</text>
</comment>
<name>A0A0F9GEC2_9ZZZZ</name>
<proteinExistence type="predicted"/>
<protein>
    <submittedName>
        <fullName evidence="1">Uncharacterized protein</fullName>
    </submittedName>
</protein>
<gene>
    <name evidence="1" type="ORF">LCGC14_2194290</name>
</gene>
<feature type="non-terminal residue" evidence="1">
    <location>
        <position position="186"/>
    </location>
</feature>
<reference evidence="1" key="1">
    <citation type="journal article" date="2015" name="Nature">
        <title>Complex archaea that bridge the gap between prokaryotes and eukaryotes.</title>
        <authorList>
            <person name="Spang A."/>
            <person name="Saw J.H."/>
            <person name="Jorgensen S.L."/>
            <person name="Zaremba-Niedzwiedzka K."/>
            <person name="Martijn J."/>
            <person name="Lind A.E."/>
            <person name="van Eijk R."/>
            <person name="Schleper C."/>
            <person name="Guy L."/>
            <person name="Ettema T.J."/>
        </authorList>
    </citation>
    <scope>NUCLEOTIDE SEQUENCE</scope>
</reference>
<organism evidence="1">
    <name type="scientific">marine sediment metagenome</name>
    <dbReference type="NCBI Taxonomy" id="412755"/>
    <lineage>
        <taxon>unclassified sequences</taxon>
        <taxon>metagenomes</taxon>
        <taxon>ecological metagenomes</taxon>
    </lineage>
</organism>
<sequence length="186" mass="21297">MKKQNKNQIVANAYNKHNPEGWTRIQIATKIGMGLRTYDTYISRLRLEGKIATPDKSLKPNVVNTPDPDISEFELLKLFSIYKTKAKVARALHISSKKVANLCKQYYIVDTEHTSKQIIIALKQMLTDLPPYIAKKKKRKGKGDTLVIQIADWHSGKLVKDQTGEIIYDTDIFKDRIDKLLSQVLK</sequence>
<evidence type="ECO:0000313" key="1">
    <source>
        <dbReference type="EMBL" id="KKL61537.1"/>
    </source>
</evidence>
<dbReference type="EMBL" id="LAZR01028787">
    <property type="protein sequence ID" value="KKL61537.1"/>
    <property type="molecule type" value="Genomic_DNA"/>
</dbReference>
<dbReference type="AlphaFoldDB" id="A0A0F9GEC2"/>